<dbReference type="Proteomes" id="UP000203019">
    <property type="component" value="Segment"/>
</dbReference>
<organism evidence="1 2">
    <name type="scientific">Gordonia phage Ghobes</name>
    <dbReference type="NCBI Taxonomy" id="1887647"/>
    <lineage>
        <taxon>Viruses</taxon>
        <taxon>Duplodnaviria</taxon>
        <taxon>Heunggongvirae</taxon>
        <taxon>Uroviricota</taxon>
        <taxon>Caudoviricetes</taxon>
        <taxon>Ghobesvirus</taxon>
        <taxon>Ghobesvirus ghobes</taxon>
    </lineage>
</organism>
<dbReference type="KEGG" id="vg:29063328"/>
<accession>A0A1B3B0A5</accession>
<proteinExistence type="predicted"/>
<dbReference type="EMBL" id="KX557278">
    <property type="protein sequence ID" value="AOE44396.1"/>
    <property type="molecule type" value="Genomic_DNA"/>
</dbReference>
<dbReference type="RefSeq" id="YP_009281148.1">
    <property type="nucleotide sequence ID" value="NC_031028.1"/>
</dbReference>
<gene>
    <name evidence="1" type="primary">45</name>
    <name evidence="1" type="ORF">SEA_GHOBES_45</name>
</gene>
<evidence type="ECO:0000313" key="1">
    <source>
        <dbReference type="EMBL" id="AOE44396.1"/>
    </source>
</evidence>
<dbReference type="GeneID" id="29063328"/>
<keyword evidence="2" id="KW-1185">Reference proteome</keyword>
<reference evidence="2" key="1">
    <citation type="submission" date="2016-07" db="EMBL/GenBank/DDBJ databases">
        <authorList>
            <person name="Florea S."/>
            <person name="Webb J.S."/>
            <person name="Jaromczyk J."/>
            <person name="Schardl C.L."/>
        </authorList>
    </citation>
    <scope>NUCLEOTIDE SEQUENCE [LARGE SCALE GENOMIC DNA]</scope>
</reference>
<name>A0A1B3B0A5_9CAUD</name>
<evidence type="ECO:0000313" key="2">
    <source>
        <dbReference type="Proteomes" id="UP000203019"/>
    </source>
</evidence>
<sequence length="49" mass="5549">MLLVLQRGNTLLETRLWVLTPGKVQVLVLSPLPFPDGRHHVLVCRFTLA</sequence>
<protein>
    <submittedName>
        <fullName evidence="1">Uncharacterized protein</fullName>
    </submittedName>
</protein>